<protein>
    <submittedName>
        <fullName evidence="1">Uncharacterized protein</fullName>
    </submittedName>
</protein>
<reference evidence="1 2" key="1">
    <citation type="submission" date="2021-05" db="EMBL/GenBank/DDBJ databases">
        <title>Genome Assembly of Synthetic Allotetraploid Brassica napus Reveals Homoeologous Exchanges between Subgenomes.</title>
        <authorList>
            <person name="Davis J.T."/>
        </authorList>
    </citation>
    <scope>NUCLEOTIDE SEQUENCE [LARGE SCALE GENOMIC DNA]</scope>
    <source>
        <strain evidence="2">cv. Da-Ae</strain>
        <tissue evidence="1">Seedling</tissue>
    </source>
</reference>
<organism evidence="1 2">
    <name type="scientific">Brassica napus</name>
    <name type="common">Rape</name>
    <dbReference type="NCBI Taxonomy" id="3708"/>
    <lineage>
        <taxon>Eukaryota</taxon>
        <taxon>Viridiplantae</taxon>
        <taxon>Streptophyta</taxon>
        <taxon>Embryophyta</taxon>
        <taxon>Tracheophyta</taxon>
        <taxon>Spermatophyta</taxon>
        <taxon>Magnoliopsida</taxon>
        <taxon>eudicotyledons</taxon>
        <taxon>Gunneridae</taxon>
        <taxon>Pentapetalae</taxon>
        <taxon>rosids</taxon>
        <taxon>malvids</taxon>
        <taxon>Brassicales</taxon>
        <taxon>Brassicaceae</taxon>
        <taxon>Brassiceae</taxon>
        <taxon>Brassica</taxon>
    </lineage>
</organism>
<accession>A0ABQ8CLP2</accession>
<dbReference type="Proteomes" id="UP000824890">
    <property type="component" value="Unassembled WGS sequence"/>
</dbReference>
<comment type="caution">
    <text evidence="1">The sequence shown here is derived from an EMBL/GenBank/DDBJ whole genome shotgun (WGS) entry which is preliminary data.</text>
</comment>
<gene>
    <name evidence="1" type="ORF">HID58_025603</name>
</gene>
<name>A0ABQ8CLP2_BRANA</name>
<evidence type="ECO:0000313" key="2">
    <source>
        <dbReference type="Proteomes" id="UP000824890"/>
    </source>
</evidence>
<evidence type="ECO:0000313" key="1">
    <source>
        <dbReference type="EMBL" id="KAH0917943.1"/>
    </source>
</evidence>
<dbReference type="EMBL" id="JAGKQM010000007">
    <property type="protein sequence ID" value="KAH0917943.1"/>
    <property type="molecule type" value="Genomic_DNA"/>
</dbReference>
<proteinExistence type="predicted"/>
<sequence>MLSAVHVSGHVTNSSFEKPTRVPGCRCCFNPTIELLLWWYPSSASIRLQLFPSSSENAHHYEIRLHTFIIIKIIINSIYPIHSTVLQLIRPPTFQSPINSRMRINYADQPGSYFYLLCQCFQDGFIHHVPISAVHVSRYVTNSSFEKPTRVPGCRCCFNPTIELLLWWYPSSASIRLQLFPSSSENAHHYEIRLHTFIIIKIIINSIYPIHSTVLQLIRPPTFQSVNLYVYRLVCIRKIHQPINSRMRINYADQPGSYFDLLCQCFQDEFIHHVPISLRSVWSNGIPRLKERVFLMIRIQ</sequence>
<keyword evidence="2" id="KW-1185">Reference proteome</keyword>